<dbReference type="Gene3D" id="1.20.1270.180">
    <property type="match status" value="1"/>
</dbReference>
<comment type="caution">
    <text evidence="3">The sequence shown here is derived from an EMBL/GenBank/DDBJ whole genome shotgun (WGS) entry which is preliminary data.</text>
</comment>
<evidence type="ECO:0000259" key="2">
    <source>
        <dbReference type="Pfam" id="PF07007"/>
    </source>
</evidence>
<dbReference type="InterPro" id="IPR009739">
    <property type="entry name" value="LprI-like_N"/>
</dbReference>
<feature type="signal peptide" evidence="1">
    <location>
        <begin position="1"/>
        <end position="20"/>
    </location>
</feature>
<dbReference type="EMBL" id="JBEHGX010000007">
    <property type="protein sequence ID" value="MER0126931.1"/>
    <property type="molecule type" value="Genomic_DNA"/>
</dbReference>
<feature type="domain" description="Lysozyme inhibitor LprI-like N-terminal" evidence="2">
    <location>
        <begin position="25"/>
        <end position="125"/>
    </location>
</feature>
<dbReference type="Pfam" id="PF07007">
    <property type="entry name" value="LprI"/>
    <property type="match status" value="1"/>
</dbReference>
<keyword evidence="4" id="KW-1185">Reference proteome</keyword>
<dbReference type="RefSeq" id="WP_229701819.1">
    <property type="nucleotide sequence ID" value="NZ_BMKJ01000001.1"/>
</dbReference>
<feature type="chain" id="PRO_5045689054" evidence="1">
    <location>
        <begin position="21"/>
        <end position="131"/>
    </location>
</feature>
<organism evidence="3 4">
    <name type="scientific">Franconibacter daqui</name>
    <dbReference type="NCBI Taxonomy" id="2047724"/>
    <lineage>
        <taxon>Bacteria</taxon>
        <taxon>Pseudomonadati</taxon>
        <taxon>Pseudomonadota</taxon>
        <taxon>Gammaproteobacteria</taxon>
        <taxon>Enterobacterales</taxon>
        <taxon>Enterobacteriaceae</taxon>
        <taxon>Franconibacter</taxon>
    </lineage>
</organism>
<keyword evidence="1" id="KW-0732">Signal</keyword>
<gene>
    <name evidence="3" type="ORF">ABQG75_14405</name>
</gene>
<accession>A0ABV1PQ13</accession>
<evidence type="ECO:0000256" key="1">
    <source>
        <dbReference type="SAM" id="SignalP"/>
    </source>
</evidence>
<proteinExistence type="predicted"/>
<evidence type="ECO:0000313" key="4">
    <source>
        <dbReference type="Proteomes" id="UP001447374"/>
    </source>
</evidence>
<evidence type="ECO:0000313" key="3">
    <source>
        <dbReference type="EMBL" id="MER0126931.1"/>
    </source>
</evidence>
<dbReference type="Proteomes" id="UP001447374">
    <property type="component" value="Unassembled WGS sequence"/>
</dbReference>
<reference evidence="3 4" key="1">
    <citation type="submission" date="2024-06" db="EMBL/GenBank/DDBJ databases">
        <title>Fanconibacter daqui strain Q02 whole shotgun sequencing project.</title>
        <authorList>
            <person name="Rodrigues J.W.A."/>
            <person name="Viana L.C."/>
            <person name="Vieira E.C."/>
            <person name="Souza F.O.L."/>
            <person name="Alegria O.C."/>
            <person name="Patroca S."/>
            <person name="Cruz A.C.R."/>
            <person name="Nunes A.R.C."/>
        </authorList>
    </citation>
    <scope>NUCLEOTIDE SEQUENCE [LARGE SCALE GENOMIC DNA]</scope>
    <source>
        <strain evidence="3 4">Q02</strain>
    </source>
</reference>
<sequence>MKFNIVVMFLLALCSPSTWAMSDCAQGANDTEVLNCSTANKAQAEESLNKAYAQAKKRIASSYQAAPETNKAYQQVLLDSQRGWLKYRDGQCKIEAYLAETGSNVNLDLANQCITRLDLERIKQLQAIPYE</sequence>
<name>A0ABV1PQ13_9ENTR</name>
<protein>
    <submittedName>
        <fullName evidence="3">Lysozyme inhibitor LprI family protein</fullName>
    </submittedName>
</protein>